<dbReference type="GO" id="GO:0004222">
    <property type="term" value="F:metalloendopeptidase activity"/>
    <property type="evidence" value="ECO:0007669"/>
    <property type="project" value="TreeGrafter"/>
</dbReference>
<gene>
    <name evidence="3" type="ORF">MICAF_40013</name>
</gene>
<dbReference type="HOGENOM" id="CLU_1188860_0_0_3"/>
<dbReference type="InterPro" id="IPR036365">
    <property type="entry name" value="PGBD-like_sf"/>
</dbReference>
<dbReference type="InterPro" id="IPR011055">
    <property type="entry name" value="Dup_hybrid_motif"/>
</dbReference>
<sequence>MTSSNNKYPLLIEQLKRGASINLTENPSKELTKELQSLLNAKGFSSGQVDGVFGPQTKRAFEKAKNFLNLQYPEILGPFTIEKLLEMNSINTFFLPTNGIGRISSNFGYRIHPISGTKRLHRGVDIASPKETLIYAVADGIVNHTVSGCTEGNRSCGGGFGNFIRINHVNVVEFNQSVYAHLQKVFVTQNQSVTKGQKIGTVGNTGSSTGAHLHFELWKNSMAFNPLDVMEIL</sequence>
<comment type="caution">
    <text evidence="3">The sequence shown here is derived from an EMBL/GenBank/DDBJ whole genome shotgun (WGS) entry which is preliminary data.</text>
</comment>
<protein>
    <submittedName>
        <fullName evidence="3">Peptidase M23</fullName>
    </submittedName>
</protein>
<dbReference type="Gene3D" id="2.70.70.10">
    <property type="entry name" value="Glucose Permease (Domain IIA)"/>
    <property type="match status" value="1"/>
</dbReference>
<proteinExistence type="predicted"/>
<evidence type="ECO:0000259" key="1">
    <source>
        <dbReference type="Pfam" id="PF01471"/>
    </source>
</evidence>
<accession>I4H906</accession>
<evidence type="ECO:0000313" key="4">
    <source>
        <dbReference type="Proteomes" id="UP000003613"/>
    </source>
</evidence>
<dbReference type="InterPro" id="IPR050570">
    <property type="entry name" value="Cell_wall_metabolism_enzyme"/>
</dbReference>
<dbReference type="Pfam" id="PF01551">
    <property type="entry name" value="Peptidase_M23"/>
    <property type="match status" value="1"/>
</dbReference>
<dbReference type="PANTHER" id="PTHR21666:SF270">
    <property type="entry name" value="MUREIN HYDROLASE ACTIVATOR ENVC"/>
    <property type="match status" value="1"/>
</dbReference>
<dbReference type="CDD" id="cd12797">
    <property type="entry name" value="M23_peptidase"/>
    <property type="match status" value="1"/>
</dbReference>
<dbReference type="InterPro" id="IPR016047">
    <property type="entry name" value="M23ase_b-sheet_dom"/>
</dbReference>
<dbReference type="InterPro" id="IPR036366">
    <property type="entry name" value="PGBDSf"/>
</dbReference>
<reference evidence="3 4" key="1">
    <citation type="submission" date="2012-04" db="EMBL/GenBank/DDBJ databases">
        <authorList>
            <person name="Genoscope - CEA"/>
        </authorList>
    </citation>
    <scope>NUCLEOTIDE SEQUENCE [LARGE SCALE GENOMIC DNA]</scope>
    <source>
        <strain evidence="3 4">9807</strain>
    </source>
</reference>
<dbReference type="InterPro" id="IPR002477">
    <property type="entry name" value="Peptidoglycan-bd-like"/>
</dbReference>
<dbReference type="Proteomes" id="UP000003613">
    <property type="component" value="Unassembled WGS sequence"/>
</dbReference>
<dbReference type="EMBL" id="CAIM01000334">
    <property type="protein sequence ID" value="CCI18530.1"/>
    <property type="molecule type" value="Genomic_DNA"/>
</dbReference>
<dbReference type="PANTHER" id="PTHR21666">
    <property type="entry name" value="PEPTIDASE-RELATED"/>
    <property type="match status" value="1"/>
</dbReference>
<dbReference type="SUPFAM" id="SSF47090">
    <property type="entry name" value="PGBD-like"/>
    <property type="match status" value="1"/>
</dbReference>
<organism evidence="3 4">
    <name type="scientific">Microcystis aeruginosa PCC 9807</name>
    <dbReference type="NCBI Taxonomy" id="1160283"/>
    <lineage>
        <taxon>Bacteria</taxon>
        <taxon>Bacillati</taxon>
        <taxon>Cyanobacteriota</taxon>
        <taxon>Cyanophyceae</taxon>
        <taxon>Oscillatoriophycideae</taxon>
        <taxon>Chroococcales</taxon>
        <taxon>Microcystaceae</taxon>
        <taxon>Microcystis</taxon>
    </lineage>
</organism>
<evidence type="ECO:0000313" key="3">
    <source>
        <dbReference type="EMBL" id="CCI18530.1"/>
    </source>
</evidence>
<feature type="domain" description="M23ase beta-sheet core" evidence="2">
    <location>
        <begin position="120"/>
        <end position="226"/>
    </location>
</feature>
<evidence type="ECO:0000259" key="2">
    <source>
        <dbReference type="Pfam" id="PF01551"/>
    </source>
</evidence>
<dbReference type="SUPFAM" id="SSF51261">
    <property type="entry name" value="Duplicated hybrid motif"/>
    <property type="match status" value="1"/>
</dbReference>
<name>I4H906_MICAE</name>
<feature type="domain" description="Peptidoglycan binding-like" evidence="1">
    <location>
        <begin position="30"/>
        <end position="83"/>
    </location>
</feature>
<dbReference type="Gene3D" id="1.10.101.10">
    <property type="entry name" value="PGBD-like superfamily/PGBD"/>
    <property type="match status" value="1"/>
</dbReference>
<dbReference type="RefSeq" id="WP_002785211.1">
    <property type="nucleotide sequence ID" value="NZ_HE973314.1"/>
</dbReference>
<dbReference type="AlphaFoldDB" id="I4H906"/>
<dbReference type="Pfam" id="PF01471">
    <property type="entry name" value="PG_binding_1"/>
    <property type="match status" value="1"/>
</dbReference>